<dbReference type="EMBL" id="JAUEPT010000037">
    <property type="protein sequence ID" value="KAK0439650.1"/>
    <property type="molecule type" value="Genomic_DNA"/>
</dbReference>
<dbReference type="Proteomes" id="UP001175226">
    <property type="component" value="Unassembled WGS sequence"/>
</dbReference>
<organism evidence="1 2">
    <name type="scientific">Armillaria borealis</name>
    <dbReference type="NCBI Taxonomy" id="47425"/>
    <lineage>
        <taxon>Eukaryota</taxon>
        <taxon>Fungi</taxon>
        <taxon>Dikarya</taxon>
        <taxon>Basidiomycota</taxon>
        <taxon>Agaricomycotina</taxon>
        <taxon>Agaricomycetes</taxon>
        <taxon>Agaricomycetidae</taxon>
        <taxon>Agaricales</taxon>
        <taxon>Marasmiineae</taxon>
        <taxon>Physalacriaceae</taxon>
        <taxon>Armillaria</taxon>
    </lineage>
</organism>
<keyword evidence="2" id="KW-1185">Reference proteome</keyword>
<sequence length="261" mass="28939">MSVVHSPSLQHAIFPITDDRVTNSSLLELHACNGNFLSSCVLPNLISITVQPHFDDSVAMIYECSLNALWGLHELILASRCPLHQLYLTSIDYGDDNLLLSILTLTPHLKELVVMQDFEANTTMVAVLHSLFSHLQDNVKYQDKTHRSALLPNLSKLSITLACTFPTLDLHVISDPFVGMVTACWNGYENLILRMVTLTASCSTTVGAPINHFEAKNIFIFTAGHIRRLKEWQREGLHIDINVHDLDTVGPAIDVLDTGSG</sequence>
<proteinExistence type="predicted"/>
<comment type="caution">
    <text evidence="1">The sequence shown here is derived from an EMBL/GenBank/DDBJ whole genome shotgun (WGS) entry which is preliminary data.</text>
</comment>
<protein>
    <submittedName>
        <fullName evidence="1">Uncharacterized protein</fullName>
    </submittedName>
</protein>
<name>A0AA39JCV8_9AGAR</name>
<reference evidence="1" key="1">
    <citation type="submission" date="2023-06" db="EMBL/GenBank/DDBJ databases">
        <authorList>
            <consortium name="Lawrence Berkeley National Laboratory"/>
            <person name="Ahrendt S."/>
            <person name="Sahu N."/>
            <person name="Indic B."/>
            <person name="Wong-Bajracharya J."/>
            <person name="Merenyi Z."/>
            <person name="Ke H.-M."/>
            <person name="Monk M."/>
            <person name="Kocsube S."/>
            <person name="Drula E."/>
            <person name="Lipzen A."/>
            <person name="Balint B."/>
            <person name="Henrissat B."/>
            <person name="Andreopoulos B."/>
            <person name="Martin F.M."/>
            <person name="Harder C.B."/>
            <person name="Rigling D."/>
            <person name="Ford K.L."/>
            <person name="Foster G.D."/>
            <person name="Pangilinan J."/>
            <person name="Papanicolaou A."/>
            <person name="Barry K."/>
            <person name="LaButti K."/>
            <person name="Viragh M."/>
            <person name="Koriabine M."/>
            <person name="Yan M."/>
            <person name="Riley R."/>
            <person name="Champramary S."/>
            <person name="Plett K.L."/>
            <person name="Tsai I.J."/>
            <person name="Slot J."/>
            <person name="Sipos G."/>
            <person name="Plett J."/>
            <person name="Nagy L.G."/>
            <person name="Grigoriev I.V."/>
        </authorList>
    </citation>
    <scope>NUCLEOTIDE SEQUENCE</scope>
    <source>
        <strain evidence="1">FPL87.14</strain>
    </source>
</reference>
<evidence type="ECO:0000313" key="2">
    <source>
        <dbReference type="Proteomes" id="UP001175226"/>
    </source>
</evidence>
<gene>
    <name evidence="1" type="ORF">EV421DRAFT_1905942</name>
</gene>
<dbReference type="AlphaFoldDB" id="A0AA39JCV8"/>
<accession>A0AA39JCV8</accession>
<evidence type="ECO:0000313" key="1">
    <source>
        <dbReference type="EMBL" id="KAK0439650.1"/>
    </source>
</evidence>